<dbReference type="RefSeq" id="XP_027613785.1">
    <property type="nucleotide sequence ID" value="XM_027757984.1"/>
</dbReference>
<evidence type="ECO:0000256" key="1">
    <source>
        <dbReference type="SAM" id="MobiDB-lite"/>
    </source>
</evidence>
<dbReference type="Proteomes" id="UP000287166">
    <property type="component" value="Unassembled WGS sequence"/>
</dbReference>
<comment type="caution">
    <text evidence="2">The sequence shown here is derived from an EMBL/GenBank/DDBJ whole genome shotgun (WGS) entry which is preliminary data.</text>
</comment>
<sequence>MSHYSRSPSSSSSSSSSSATSKKLSYSELLAQAHANLASVPEELCPAATMSTPLSESRIYTLNQNIVDAVDAARANPAHPKWVRVSRLLKLQCTARGYVGVADGVRMGDTRKVEAGDYQWVLPDTEEEWVECEIRWANRFKARSSPKGKASKYWQQDSGGAVAKRAREDVPAITEVHSVHQKVASWRAEVVRESANAPHTPTSTSVKTKRKEKNITSAKTQQQLGFPTMKRSSILHDKSDHLPSTSSNPQITAVTSNELTAAANNPVAVDVQIPGVVRAAQPPPVQDQNAVQTQAPAKSQTPVDAQVLPAQIPVESQVPVEVHVPVEFQNSAGIQTSASTRTPAVPQTYVEVQASDLQTSSGLPHAQAEAEEAAIHAVDDEAAIPADAMSLTSDGPARIGELSEMSFLPPSFPSQLRTSTPQQLEKVKAPSKQRKPAPIPHEPHISLSSSPQSQPGRIAARGLPPDTSSSQPAYSPSRRAVKRPRHSTPTSKVGGVPTTLGLSYVTPPPKRVRGEPVPPSSEAPPPSTPPTATSELNPITPSRPVPSSKGLGNAKGLPVPTTPNRQGLPTLTELLASSRRSKPRPRPPSRKIRSETKPQLHNTKPMGVGVEDDVLPLYEEDEIEDPEPSPAKTYLSSPASGSSDSPGSTRHRPRSPISPLFTQQPDVFAPALASTQRLDVRAGLVGAGAGTHGSGRPLLAGGSSGFFGGYNSQFDVEGQIGRVSELLERDVDFEGWLRDVPDVEEEEKACPAQGMSQSQSQSQSQGQGELMV</sequence>
<proteinExistence type="predicted"/>
<gene>
    <name evidence="2" type="ORF">SCP_0412590</name>
</gene>
<dbReference type="STRING" id="139825.A0A401GL52"/>
<feature type="compositionally biased region" description="Polar residues" evidence="1">
    <location>
        <begin position="197"/>
        <end position="206"/>
    </location>
</feature>
<dbReference type="OrthoDB" id="3218262at2759"/>
<feature type="compositionally biased region" description="Polar residues" evidence="1">
    <location>
        <begin position="446"/>
        <end position="455"/>
    </location>
</feature>
<feature type="region of interest" description="Disordered" evidence="1">
    <location>
        <begin position="738"/>
        <end position="772"/>
    </location>
</feature>
<keyword evidence="3" id="KW-1185">Reference proteome</keyword>
<evidence type="ECO:0000313" key="3">
    <source>
        <dbReference type="Proteomes" id="UP000287166"/>
    </source>
</evidence>
<feature type="region of interest" description="Disordered" evidence="1">
    <location>
        <begin position="190"/>
        <end position="228"/>
    </location>
</feature>
<evidence type="ECO:0000313" key="2">
    <source>
        <dbReference type="EMBL" id="GBE82872.1"/>
    </source>
</evidence>
<dbReference type="EMBL" id="BFAD01000004">
    <property type="protein sequence ID" value="GBE82872.1"/>
    <property type="molecule type" value="Genomic_DNA"/>
</dbReference>
<feature type="region of interest" description="Disordered" evidence="1">
    <location>
        <begin position="405"/>
        <end position="664"/>
    </location>
</feature>
<reference evidence="2 3" key="1">
    <citation type="journal article" date="2018" name="Sci. Rep.">
        <title>Genome sequence of the cauliflower mushroom Sparassis crispa (Hanabiratake) and its association with beneficial usage.</title>
        <authorList>
            <person name="Kiyama R."/>
            <person name="Furutani Y."/>
            <person name="Kawaguchi K."/>
            <person name="Nakanishi T."/>
        </authorList>
    </citation>
    <scope>NUCLEOTIDE SEQUENCE [LARGE SCALE GENOMIC DNA]</scope>
</reference>
<feature type="compositionally biased region" description="Polar residues" evidence="1">
    <location>
        <begin position="286"/>
        <end position="301"/>
    </location>
</feature>
<dbReference type="AlphaFoldDB" id="A0A401GL52"/>
<organism evidence="2 3">
    <name type="scientific">Sparassis crispa</name>
    <dbReference type="NCBI Taxonomy" id="139825"/>
    <lineage>
        <taxon>Eukaryota</taxon>
        <taxon>Fungi</taxon>
        <taxon>Dikarya</taxon>
        <taxon>Basidiomycota</taxon>
        <taxon>Agaricomycotina</taxon>
        <taxon>Agaricomycetes</taxon>
        <taxon>Polyporales</taxon>
        <taxon>Sparassidaceae</taxon>
        <taxon>Sparassis</taxon>
    </lineage>
</organism>
<feature type="compositionally biased region" description="Pro residues" evidence="1">
    <location>
        <begin position="516"/>
        <end position="529"/>
    </location>
</feature>
<feature type="compositionally biased region" description="Basic residues" evidence="1">
    <location>
        <begin position="579"/>
        <end position="591"/>
    </location>
</feature>
<feature type="compositionally biased region" description="Acidic residues" evidence="1">
    <location>
        <begin position="610"/>
        <end position="627"/>
    </location>
</feature>
<name>A0A401GL52_9APHY</name>
<dbReference type="GeneID" id="38779789"/>
<feature type="compositionally biased region" description="Low complexity" evidence="1">
    <location>
        <begin position="636"/>
        <end position="648"/>
    </location>
</feature>
<feature type="compositionally biased region" description="Low complexity" evidence="1">
    <location>
        <begin position="753"/>
        <end position="772"/>
    </location>
</feature>
<feature type="region of interest" description="Disordered" evidence="1">
    <location>
        <begin position="281"/>
        <end position="301"/>
    </location>
</feature>
<feature type="compositionally biased region" description="Polar residues" evidence="1">
    <location>
        <begin position="215"/>
        <end position="225"/>
    </location>
</feature>
<protein>
    <submittedName>
        <fullName evidence="2">Uncharacterized protein</fullName>
    </submittedName>
</protein>
<feature type="compositionally biased region" description="Polar residues" evidence="1">
    <location>
        <begin position="413"/>
        <end position="423"/>
    </location>
</feature>
<dbReference type="InParanoid" id="A0A401GL52"/>
<accession>A0A401GL52</accession>